<feature type="region of interest" description="Disordered" evidence="7">
    <location>
        <begin position="120"/>
        <end position="175"/>
    </location>
</feature>
<name>A0A1H8NNI1_9GAMM</name>
<dbReference type="GO" id="GO:0008961">
    <property type="term" value="F:phosphatidylglycerol-prolipoprotein diacylglyceryl transferase activity"/>
    <property type="evidence" value="ECO:0007669"/>
    <property type="project" value="InterPro"/>
</dbReference>
<evidence type="ECO:0000313" key="9">
    <source>
        <dbReference type="EMBL" id="SEO30938.1"/>
    </source>
</evidence>
<evidence type="ECO:0000256" key="8">
    <source>
        <dbReference type="SAM" id="Phobius"/>
    </source>
</evidence>
<evidence type="ECO:0000256" key="2">
    <source>
        <dbReference type="ARBA" id="ARBA00022475"/>
    </source>
</evidence>
<keyword evidence="3 9" id="KW-0808">Transferase</keyword>
<comment type="similarity">
    <text evidence="1">Belongs to the Lgt family.</text>
</comment>
<dbReference type="InterPro" id="IPR001640">
    <property type="entry name" value="Lgt"/>
</dbReference>
<dbReference type="STRING" id="77097.SAMN04490369_106811"/>
<dbReference type="EMBL" id="FODB01000068">
    <property type="protein sequence ID" value="SEO30938.1"/>
    <property type="molecule type" value="Genomic_DNA"/>
</dbReference>
<keyword evidence="4 8" id="KW-0812">Transmembrane</keyword>
<feature type="transmembrane region" description="Helical" evidence="8">
    <location>
        <begin position="19"/>
        <end position="36"/>
    </location>
</feature>
<evidence type="ECO:0000256" key="5">
    <source>
        <dbReference type="ARBA" id="ARBA00022989"/>
    </source>
</evidence>
<sequence length="175" mass="18971">MIAYPQIDPVAFSLGPVQLHWYGLMYVVGLTAAWWLGRRRAHRLGLTHDDIGDLIFYGALGVIIGGRLGYVLFYGLDQLIANPLWLFKIWEGGMSFHGGLAGVLVAAWLFARRHRLAVRSPSPPGLPSADRFHRPAGADRSGGRASGQLHQSRVAGEGQRRALGDDLPSHAGLGA</sequence>
<evidence type="ECO:0000256" key="7">
    <source>
        <dbReference type="SAM" id="MobiDB-lite"/>
    </source>
</evidence>
<dbReference type="GO" id="GO:0005886">
    <property type="term" value="C:plasma membrane"/>
    <property type="evidence" value="ECO:0007669"/>
    <property type="project" value="InterPro"/>
</dbReference>
<organism evidence="9 10">
    <name type="scientific">Vreelandella aquamarina</name>
    <dbReference type="NCBI Taxonomy" id="77097"/>
    <lineage>
        <taxon>Bacteria</taxon>
        <taxon>Pseudomonadati</taxon>
        <taxon>Pseudomonadota</taxon>
        <taxon>Gammaproteobacteria</taxon>
        <taxon>Oceanospirillales</taxon>
        <taxon>Halomonadaceae</taxon>
        <taxon>Vreelandella</taxon>
    </lineage>
</organism>
<dbReference type="Pfam" id="PF01790">
    <property type="entry name" value="LGT"/>
    <property type="match status" value="1"/>
</dbReference>
<protein>
    <submittedName>
        <fullName evidence="9">Prolipoprotein diacylglyceryl transferase</fullName>
    </submittedName>
</protein>
<evidence type="ECO:0000256" key="1">
    <source>
        <dbReference type="ARBA" id="ARBA00007150"/>
    </source>
</evidence>
<keyword evidence="6 8" id="KW-0472">Membrane</keyword>
<feature type="transmembrane region" description="Helical" evidence="8">
    <location>
        <begin position="56"/>
        <end position="74"/>
    </location>
</feature>
<keyword evidence="2" id="KW-1003">Cell membrane</keyword>
<evidence type="ECO:0000256" key="6">
    <source>
        <dbReference type="ARBA" id="ARBA00023136"/>
    </source>
</evidence>
<keyword evidence="9" id="KW-0449">Lipoprotein</keyword>
<dbReference type="AlphaFoldDB" id="A0A1H8NNI1"/>
<gene>
    <name evidence="9" type="ORF">SAMN04490369_106811</name>
</gene>
<feature type="compositionally biased region" description="Basic and acidic residues" evidence="7">
    <location>
        <begin position="158"/>
        <end position="168"/>
    </location>
</feature>
<keyword evidence="5 8" id="KW-1133">Transmembrane helix</keyword>
<dbReference type="PANTHER" id="PTHR30589:SF0">
    <property type="entry name" value="PHOSPHATIDYLGLYCEROL--PROLIPOPROTEIN DIACYLGLYCERYL TRANSFERASE"/>
    <property type="match status" value="1"/>
</dbReference>
<proteinExistence type="inferred from homology"/>
<dbReference type="GO" id="GO:0042158">
    <property type="term" value="P:lipoprotein biosynthetic process"/>
    <property type="evidence" value="ECO:0007669"/>
    <property type="project" value="InterPro"/>
</dbReference>
<accession>A0A1H8NNI1</accession>
<evidence type="ECO:0000256" key="3">
    <source>
        <dbReference type="ARBA" id="ARBA00022679"/>
    </source>
</evidence>
<evidence type="ECO:0000313" key="10">
    <source>
        <dbReference type="Proteomes" id="UP000199493"/>
    </source>
</evidence>
<dbReference type="Proteomes" id="UP000199493">
    <property type="component" value="Unassembled WGS sequence"/>
</dbReference>
<evidence type="ECO:0000256" key="4">
    <source>
        <dbReference type="ARBA" id="ARBA00022692"/>
    </source>
</evidence>
<feature type="transmembrane region" description="Helical" evidence="8">
    <location>
        <begin position="94"/>
        <end position="111"/>
    </location>
</feature>
<reference evidence="9 10" key="1">
    <citation type="submission" date="2016-10" db="EMBL/GenBank/DDBJ databases">
        <authorList>
            <person name="de Groot N.N."/>
        </authorList>
    </citation>
    <scope>NUCLEOTIDE SEQUENCE [LARGE SCALE GENOMIC DNA]</scope>
    <source>
        <strain evidence="9 10">558</strain>
    </source>
</reference>
<dbReference type="PANTHER" id="PTHR30589">
    <property type="entry name" value="PROLIPOPROTEIN DIACYLGLYCERYL TRANSFERASE"/>
    <property type="match status" value="1"/>
</dbReference>